<evidence type="ECO:0000313" key="4">
    <source>
        <dbReference type="Proteomes" id="UP000183987"/>
    </source>
</evidence>
<reference evidence="4" key="1">
    <citation type="submission" date="2016-11" db="EMBL/GenBank/DDBJ databases">
        <authorList>
            <person name="Varghese N."/>
            <person name="Submissions S."/>
        </authorList>
    </citation>
    <scope>NUCLEOTIDE SEQUENCE [LARGE SCALE GENOMIC DNA]</scope>
    <source>
        <strain evidence="4">DSM 29326</strain>
    </source>
</reference>
<keyword evidence="1" id="KW-0175">Coiled coil</keyword>
<sequence>MSDEFESIRIRLQFEADQAEKAANRMERQLLSLEGRYDPLARATKYLERDQKLLNAALEAGKIDAARHAAMMDNVQREYAATEVQAQRLAGALNADTVAVSRLNAVLGSNQTRMFGMQMSQMVQQTMAGGDALRSIAIQLPDIGLAFGTAGIAVGAVAGLLLPVAANLFGAGDAAEDAGKGVELFTDALSNYEHYASVAGSTTQELQTRFGKFADDVRAQAEGMAKVTASAAVSQLTASDFMGGLEGISATIAELDRLQEVYVRNQQLLDQGLGDPAQISASADAVEVFRIEAEEAAKALGLNLEQARQLVPMLDAIGTGGMADIATAAARASDQIMKMYDGAAVIPAPIQKLLELLAAVAPAAAAAASSAEEIANGFTKATKSANEMLAALNDEMRLQIAIRDHGADSAVVAQMRADAERDAYFAAVDALGVSQEQSDTIKGAYLVTTDLVSANEAVADRAARAAQATSGLSGNIAQASVFAAQLVSVLGQVPSAVAAIGSQVDSAISTLQNQNTSLTRQLERGITASAAGVLQLRDDAIKAAAATGATADQLAALGQEFDAQAAKADGLARENTGLSKTLSDQAAAAAKAAKAIGGGGSKKGLSDASKAASAAMKAAERDAEALRKEIERLEFDADPVKKYNAELEHLGDLSKEGLSGGAYAEAVEQLNDELARSYPLIGDVSDAFGDFVAGGLQDFKGFVKSILGSFTGMISKMIATAARNRIMLSMGIGGGGLAGTAASAASGGLGGLGGMGGMLGGIGSRIGAMGSVFASNAMASLSTFATGGIGAGLSGIGASLGAATTGMAGMAAAAGSLVPVIGAVALGISFFKSKTKELDNGIRLTIEGNDLLAESYRKVQKSRFWGLTKSTSTGMTAIEDSPMTAAYAAIYAGAADAAKSLDVSTRSLRNYTAQIDISTKDMDEAQAQQAALDALKQAQNDLARRFLKSLGKGAWQLVNSGEELGDVMARVSASVDFTKDAFHGLRASIDLVGLQGAKTATKFVEALGGLQNASTSMSSYVDAIYSDADKMKLARRSLMQSAGAAGIDNIPKSIEDFKRRVDKALANGNTTRAAKLISLAPQFAQWKDLQEAVRGVSKDAGEAAVDLTAFRNERMSLYQQIWTLTGNTAALRKQELAALDPANRALQLRIYALQDSAVAEQKAAAILSERSNLEGTLLGLQGRTAEIRRRELAALDPSNRAIQLRIYALNDAAAAEQKAASILSERMGIQRQIWELTGNEEALRADTLKGLDASNQALQKQFWALSDRKKVEEELAAAAEEATRRLQEMMDAIDPANFGSRFDYQNAVGMASRGLTASRTTPTGVSLVPVPAVAAPAQINTDLAAEIRGLRAEIKAMKDATVNLGVNTYNEMRATRLNSDFAKVEGVKIRGVVKTSAA</sequence>
<gene>
    <name evidence="3" type="ORF">SAMN05444339_11040</name>
</gene>
<keyword evidence="2" id="KW-0812">Transmembrane</keyword>
<dbReference type="Proteomes" id="UP000183987">
    <property type="component" value="Unassembled WGS sequence"/>
</dbReference>
<accession>A0A1M5DKT1</accession>
<evidence type="ECO:0000256" key="2">
    <source>
        <dbReference type="SAM" id="Phobius"/>
    </source>
</evidence>
<feature type="coiled-coil region" evidence="1">
    <location>
        <begin position="609"/>
        <end position="636"/>
    </location>
</feature>
<keyword evidence="4" id="KW-1185">Reference proteome</keyword>
<feature type="transmembrane region" description="Helical" evidence="2">
    <location>
        <begin position="726"/>
        <end position="752"/>
    </location>
</feature>
<dbReference type="PANTHER" id="PTHR34491:SF80">
    <property type="entry name" value="LD44094P"/>
    <property type="match status" value="1"/>
</dbReference>
<organism evidence="3 4">
    <name type="scientific">Loktanella atrilutea</name>
    <dbReference type="NCBI Taxonomy" id="366533"/>
    <lineage>
        <taxon>Bacteria</taxon>
        <taxon>Pseudomonadati</taxon>
        <taxon>Pseudomonadota</taxon>
        <taxon>Alphaproteobacteria</taxon>
        <taxon>Rhodobacterales</taxon>
        <taxon>Roseobacteraceae</taxon>
        <taxon>Loktanella</taxon>
    </lineage>
</organism>
<dbReference type="EMBL" id="FQUE01000010">
    <property type="protein sequence ID" value="SHF67628.1"/>
    <property type="molecule type" value="Genomic_DNA"/>
</dbReference>
<feature type="coiled-coil region" evidence="1">
    <location>
        <begin position="9"/>
        <end position="36"/>
    </location>
</feature>
<evidence type="ECO:0000256" key="1">
    <source>
        <dbReference type="SAM" id="Coils"/>
    </source>
</evidence>
<evidence type="ECO:0000313" key="3">
    <source>
        <dbReference type="EMBL" id="SHF67628.1"/>
    </source>
</evidence>
<dbReference type="STRING" id="366533.SAMN05444339_11040"/>
<keyword evidence="2" id="KW-0472">Membrane</keyword>
<dbReference type="RefSeq" id="WP_072858361.1">
    <property type="nucleotide sequence ID" value="NZ_FQUE01000010.1"/>
</dbReference>
<protein>
    <recommendedName>
        <fullName evidence="5">Prophage tail length tape measure protein</fullName>
    </recommendedName>
</protein>
<dbReference type="PANTHER" id="PTHR34491">
    <property type="entry name" value="A-TYPE INCLUSION PROTEIN, PUTATIVE-RELATED"/>
    <property type="match status" value="1"/>
</dbReference>
<name>A0A1M5DKT1_LOKAT</name>
<proteinExistence type="predicted"/>
<evidence type="ECO:0008006" key="5">
    <source>
        <dbReference type="Google" id="ProtNLM"/>
    </source>
</evidence>
<dbReference type="OrthoDB" id="7311517at2"/>
<feature type="transmembrane region" description="Helical" evidence="2">
    <location>
        <begin position="808"/>
        <end position="831"/>
    </location>
</feature>
<feature type="transmembrane region" description="Helical" evidence="2">
    <location>
        <begin position="773"/>
        <end position="796"/>
    </location>
</feature>
<feature type="coiled-coil region" evidence="1">
    <location>
        <begin position="908"/>
        <end position="945"/>
    </location>
</feature>
<keyword evidence="2" id="KW-1133">Transmembrane helix</keyword>